<dbReference type="PRINTS" id="PR00061">
    <property type="entry name" value="RIBOSOMALL19"/>
</dbReference>
<dbReference type="Proteomes" id="UP001283361">
    <property type="component" value="Unassembled WGS sequence"/>
</dbReference>
<dbReference type="InterPro" id="IPR038657">
    <property type="entry name" value="Ribosomal_bL19_sf"/>
</dbReference>
<dbReference type="InterPro" id="IPR001857">
    <property type="entry name" value="Ribosomal_bL19"/>
</dbReference>
<dbReference type="GO" id="GO:0005762">
    <property type="term" value="C:mitochondrial large ribosomal subunit"/>
    <property type="evidence" value="ECO:0007669"/>
    <property type="project" value="TreeGrafter"/>
</dbReference>
<evidence type="ECO:0000256" key="5">
    <source>
        <dbReference type="ARBA" id="ARBA00023128"/>
    </source>
</evidence>
<dbReference type="InterPro" id="IPR008991">
    <property type="entry name" value="Translation_prot_SH3-like_sf"/>
</dbReference>
<sequence>MAASIAQFCVKFLPKRLQLMHQQTSCWLWRRGRGKITHTHFSSSSSLNQPKQLKHVINYQRTRAEVARALRKKQNFLHHEMVDKHRASPLQSGTEQVSEEKGEGAPREYRYVMPEFLPNPDFQYRDKVLEKMERRDMLRRRAVIDIPEFYVGSIMAVTVSDPYSSGKTNRFVGICIDRGGRGLKAYFVLRNVVDGLGVEVMYEMYNPTVHSIQVLRLEKRLDDQLYYLRNAPLEHSTFSFDMQPVTLPRDVPVPVNTTKVKLNPKPWEYRWERFNLKGIEPLPLTPKMEKGIKEHAKPWEDYDLMLKYRQTVNEDEERSIMAEVYQENTRIDAGRKSSRAVLRRKK</sequence>
<keyword evidence="6" id="KW-0687">Ribonucleoprotein</keyword>
<keyword evidence="3" id="KW-0809">Transit peptide</keyword>
<evidence type="ECO:0000256" key="6">
    <source>
        <dbReference type="ARBA" id="ARBA00023274"/>
    </source>
</evidence>
<evidence type="ECO:0000313" key="11">
    <source>
        <dbReference type="Proteomes" id="UP001283361"/>
    </source>
</evidence>
<dbReference type="Pfam" id="PF01245">
    <property type="entry name" value="Ribosomal_L19"/>
    <property type="match status" value="1"/>
</dbReference>
<dbReference type="GO" id="GO:0003735">
    <property type="term" value="F:structural constituent of ribosome"/>
    <property type="evidence" value="ECO:0007669"/>
    <property type="project" value="InterPro"/>
</dbReference>
<evidence type="ECO:0000256" key="2">
    <source>
        <dbReference type="ARBA" id="ARBA00005781"/>
    </source>
</evidence>
<evidence type="ECO:0000256" key="9">
    <source>
        <dbReference type="SAM" id="MobiDB-lite"/>
    </source>
</evidence>
<comment type="similarity">
    <text evidence="2">Belongs to the bacterial ribosomal protein bL19 family.</text>
</comment>
<feature type="region of interest" description="Disordered" evidence="9">
    <location>
        <begin position="85"/>
        <end position="104"/>
    </location>
</feature>
<evidence type="ECO:0000313" key="10">
    <source>
        <dbReference type="EMBL" id="KAK3696820.1"/>
    </source>
</evidence>
<gene>
    <name evidence="10" type="ORF">RRG08_016869</name>
</gene>
<evidence type="ECO:0000256" key="4">
    <source>
        <dbReference type="ARBA" id="ARBA00022980"/>
    </source>
</evidence>
<evidence type="ECO:0000256" key="7">
    <source>
        <dbReference type="ARBA" id="ARBA00035288"/>
    </source>
</evidence>
<dbReference type="Gene3D" id="2.30.30.790">
    <property type="match status" value="1"/>
</dbReference>
<dbReference type="GO" id="GO:0006412">
    <property type="term" value="P:translation"/>
    <property type="evidence" value="ECO:0007669"/>
    <property type="project" value="InterPro"/>
</dbReference>
<keyword evidence="4" id="KW-0689">Ribosomal protein</keyword>
<comment type="subcellular location">
    <subcellularLocation>
        <location evidence="1">Mitochondrion</location>
    </subcellularLocation>
</comment>
<dbReference type="PANTHER" id="PTHR15680:SF9">
    <property type="entry name" value="LARGE RIBOSOMAL SUBUNIT PROTEIN BL19M"/>
    <property type="match status" value="1"/>
</dbReference>
<proteinExistence type="inferred from homology"/>
<keyword evidence="11" id="KW-1185">Reference proteome</keyword>
<dbReference type="SUPFAM" id="SSF50104">
    <property type="entry name" value="Translation proteins SH3-like domain"/>
    <property type="match status" value="1"/>
</dbReference>
<keyword evidence="5" id="KW-0496">Mitochondrion</keyword>
<accession>A0AAE1CJ26</accession>
<dbReference type="AlphaFoldDB" id="A0AAE1CJ26"/>
<organism evidence="10 11">
    <name type="scientific">Elysia crispata</name>
    <name type="common">lettuce slug</name>
    <dbReference type="NCBI Taxonomy" id="231223"/>
    <lineage>
        <taxon>Eukaryota</taxon>
        <taxon>Metazoa</taxon>
        <taxon>Spiralia</taxon>
        <taxon>Lophotrochozoa</taxon>
        <taxon>Mollusca</taxon>
        <taxon>Gastropoda</taxon>
        <taxon>Heterobranchia</taxon>
        <taxon>Euthyneura</taxon>
        <taxon>Panpulmonata</taxon>
        <taxon>Sacoglossa</taxon>
        <taxon>Placobranchoidea</taxon>
        <taxon>Plakobranchidae</taxon>
        <taxon>Elysia</taxon>
    </lineage>
</organism>
<dbReference type="EMBL" id="JAWDGP010008031">
    <property type="protein sequence ID" value="KAK3696820.1"/>
    <property type="molecule type" value="Genomic_DNA"/>
</dbReference>
<evidence type="ECO:0000256" key="1">
    <source>
        <dbReference type="ARBA" id="ARBA00004173"/>
    </source>
</evidence>
<dbReference type="PANTHER" id="PTHR15680">
    <property type="entry name" value="RIBOSOMAL PROTEIN L19"/>
    <property type="match status" value="1"/>
</dbReference>
<reference evidence="10" key="1">
    <citation type="journal article" date="2023" name="G3 (Bethesda)">
        <title>A reference genome for the long-term kleptoplast-retaining sea slug Elysia crispata morphotype clarki.</title>
        <authorList>
            <person name="Eastman K.E."/>
            <person name="Pendleton A.L."/>
            <person name="Shaikh M.A."/>
            <person name="Suttiyut T."/>
            <person name="Ogas R."/>
            <person name="Tomko P."/>
            <person name="Gavelis G."/>
            <person name="Widhalm J.R."/>
            <person name="Wisecaver J.H."/>
        </authorList>
    </citation>
    <scope>NUCLEOTIDE SEQUENCE</scope>
    <source>
        <strain evidence="10">ECLA1</strain>
    </source>
</reference>
<name>A0AAE1CJ26_9GAST</name>
<evidence type="ECO:0000256" key="3">
    <source>
        <dbReference type="ARBA" id="ARBA00022946"/>
    </source>
</evidence>
<dbReference type="FunFam" id="2.30.30.790:FF:000002">
    <property type="entry name" value="39S ribosomal protein L19, mitochondrial"/>
    <property type="match status" value="1"/>
</dbReference>
<protein>
    <recommendedName>
        <fullName evidence="7">Large ribosomal subunit protein bL19m</fullName>
    </recommendedName>
    <alternativeName>
        <fullName evidence="8">39S ribosomal protein L19, mitochondrial</fullName>
    </alternativeName>
</protein>
<comment type="caution">
    <text evidence="10">The sequence shown here is derived from an EMBL/GenBank/DDBJ whole genome shotgun (WGS) entry which is preliminary data.</text>
</comment>
<evidence type="ECO:0000256" key="8">
    <source>
        <dbReference type="ARBA" id="ARBA00035359"/>
    </source>
</evidence>